<organism evidence="2 3">
    <name type="scientific">Candidatus Nitrosoglobus terrae</name>
    <dbReference type="NCBI Taxonomy" id="1630141"/>
    <lineage>
        <taxon>Bacteria</taxon>
        <taxon>Pseudomonadati</taxon>
        <taxon>Pseudomonadota</taxon>
        <taxon>Gammaproteobacteria</taxon>
        <taxon>Chromatiales</taxon>
        <taxon>Chromatiaceae</taxon>
        <taxon>Candidatus Nitrosoglobus</taxon>
    </lineage>
</organism>
<feature type="compositionally biased region" description="Basic and acidic residues" evidence="1">
    <location>
        <begin position="79"/>
        <end position="89"/>
    </location>
</feature>
<gene>
    <name evidence="2" type="ORF">TAO_1707</name>
</gene>
<evidence type="ECO:0000313" key="2">
    <source>
        <dbReference type="EMBL" id="BAW81077.1"/>
    </source>
</evidence>
<reference evidence="2 3" key="1">
    <citation type="journal article" date="2017" name="ISME J.">
        <title>An acid-tolerant ammonia-oxidizing ?-proteobacterium from soil.</title>
        <authorList>
            <person name="Hayatsu M."/>
            <person name="Tago K."/>
            <person name="Uchiyama I."/>
            <person name="Toyoda A."/>
            <person name="Wang Y."/>
            <person name="Shimomura Y."/>
            <person name="Okubo T."/>
            <person name="Kurisu F."/>
            <person name="Hirono Y."/>
            <person name="Nonaka K."/>
            <person name="Akiyama H."/>
            <person name="Itoh T."/>
            <person name="Takami H."/>
        </authorList>
    </citation>
    <scope>NUCLEOTIDE SEQUENCE [LARGE SCALE GENOMIC DNA]</scope>
    <source>
        <strain evidence="2 3">TAO100</strain>
    </source>
</reference>
<evidence type="ECO:0000256" key="1">
    <source>
        <dbReference type="SAM" id="MobiDB-lite"/>
    </source>
</evidence>
<dbReference type="AlphaFoldDB" id="A0A1Q2SPP6"/>
<dbReference type="KEGG" id="ntt:TAO_1707"/>
<dbReference type="AntiFam" id="ANF00057">
    <property type="entry name" value="Translation of E. coli type CRISPR repeat"/>
</dbReference>
<evidence type="ECO:0000313" key="3">
    <source>
        <dbReference type="Proteomes" id="UP000243679"/>
    </source>
</evidence>
<dbReference type="Proteomes" id="UP000243679">
    <property type="component" value="Chromosome"/>
</dbReference>
<dbReference type="AntiFam" id="ANF00006">
    <property type="entry name" value="Translation of CRISPR region"/>
</dbReference>
<protein>
    <submittedName>
        <fullName evidence="2">Hypothetical conserved protein</fullName>
    </submittedName>
</protein>
<accession>A0A1Q2SPP6</accession>
<name>A0A1Q2SPP6_9GAMM</name>
<feature type="region of interest" description="Disordered" evidence="1">
    <location>
        <begin position="28"/>
        <end position="101"/>
    </location>
</feature>
<sequence>MVRRVKETPPRAWGRLAYFHFTKKLRRNTPTGVGKTCTHETLHLQRRKHPHGRGEDGAGSLTRHPFVETPPRAWGRLSDVTRDEVRERNTPTGVGKTEVMQ</sequence>
<proteinExistence type="predicted"/>
<dbReference type="EMBL" id="AP014836">
    <property type="protein sequence ID" value="BAW81077.1"/>
    <property type="molecule type" value="Genomic_DNA"/>
</dbReference>
<keyword evidence="3" id="KW-1185">Reference proteome</keyword>